<proteinExistence type="inferred from homology"/>
<name>A0A8S9M732_BRACR</name>
<dbReference type="PROSITE" id="PS51450">
    <property type="entry name" value="LRR"/>
    <property type="match status" value="1"/>
</dbReference>
<evidence type="ECO:0000256" key="11">
    <source>
        <dbReference type="ARBA" id="ARBA00023180"/>
    </source>
</evidence>
<protein>
    <recommendedName>
        <fullName evidence="14">Leucine-rich repeat-containing N-terminal plant-type domain-containing protein</fullName>
    </recommendedName>
</protein>
<dbReference type="SUPFAM" id="SSF52058">
    <property type="entry name" value="L domain-like"/>
    <property type="match status" value="2"/>
</dbReference>
<feature type="transmembrane region" description="Helical" evidence="12">
    <location>
        <begin position="643"/>
        <end position="663"/>
    </location>
</feature>
<evidence type="ECO:0008006" key="14">
    <source>
        <dbReference type="Google" id="ProtNLM"/>
    </source>
</evidence>
<dbReference type="FunFam" id="3.80.10.10:FF:000041">
    <property type="entry name" value="LRR receptor-like serine/threonine-protein kinase ERECTA"/>
    <property type="match status" value="1"/>
</dbReference>
<keyword evidence="9 12" id="KW-0472">Membrane</keyword>
<evidence type="ECO:0000256" key="3">
    <source>
        <dbReference type="ARBA" id="ARBA00022475"/>
    </source>
</evidence>
<keyword evidence="11" id="KW-0325">Glycoprotein</keyword>
<evidence type="ECO:0000256" key="12">
    <source>
        <dbReference type="SAM" id="Phobius"/>
    </source>
</evidence>
<dbReference type="SMART" id="SM00365">
    <property type="entry name" value="LRR_SD22"/>
    <property type="match status" value="3"/>
</dbReference>
<evidence type="ECO:0000256" key="7">
    <source>
        <dbReference type="ARBA" id="ARBA00022737"/>
    </source>
</evidence>
<dbReference type="SMART" id="SM00369">
    <property type="entry name" value="LRR_TYP"/>
    <property type="match status" value="7"/>
</dbReference>
<evidence type="ECO:0000256" key="9">
    <source>
        <dbReference type="ARBA" id="ARBA00023136"/>
    </source>
</evidence>
<dbReference type="InterPro" id="IPR032675">
    <property type="entry name" value="LRR_dom_sf"/>
</dbReference>
<dbReference type="FunFam" id="3.80.10.10:FF:002352">
    <property type="entry name" value="Receptor like protein 28"/>
    <property type="match status" value="1"/>
</dbReference>
<evidence type="ECO:0000256" key="2">
    <source>
        <dbReference type="ARBA" id="ARBA00009592"/>
    </source>
</evidence>
<evidence type="ECO:0000256" key="6">
    <source>
        <dbReference type="ARBA" id="ARBA00022729"/>
    </source>
</evidence>
<gene>
    <name evidence="13" type="ORF">F2Q70_00008284</name>
</gene>
<keyword evidence="7" id="KW-0677">Repeat</keyword>
<evidence type="ECO:0000256" key="5">
    <source>
        <dbReference type="ARBA" id="ARBA00022692"/>
    </source>
</evidence>
<dbReference type="PRINTS" id="PR00019">
    <property type="entry name" value="LEURICHRPT"/>
</dbReference>
<evidence type="ECO:0000256" key="1">
    <source>
        <dbReference type="ARBA" id="ARBA00004251"/>
    </source>
</evidence>
<dbReference type="PANTHER" id="PTHR27004">
    <property type="entry name" value="RECEPTOR-LIKE PROTEIN 12 ISOFORM X1"/>
    <property type="match status" value="1"/>
</dbReference>
<dbReference type="InterPro" id="IPR001611">
    <property type="entry name" value="Leu-rich_rpt"/>
</dbReference>
<dbReference type="EMBL" id="QGKY02000089">
    <property type="protein sequence ID" value="KAF2615625.1"/>
    <property type="molecule type" value="Genomic_DNA"/>
</dbReference>
<feature type="non-terminal residue" evidence="13">
    <location>
        <position position="1"/>
    </location>
</feature>
<comment type="similarity">
    <text evidence="2">Belongs to the RLP family.</text>
</comment>
<keyword evidence="3" id="KW-1003">Cell membrane</keyword>
<evidence type="ECO:0000256" key="4">
    <source>
        <dbReference type="ARBA" id="ARBA00022614"/>
    </source>
</evidence>
<keyword evidence="10" id="KW-0675">Receptor</keyword>
<keyword evidence="8 12" id="KW-1133">Transmembrane helix</keyword>
<keyword evidence="4" id="KW-0433">Leucine-rich repeat</keyword>
<dbReference type="FunFam" id="3.80.10.10:FF:000111">
    <property type="entry name" value="LRR receptor-like serine/threonine-protein kinase ERECTA"/>
    <property type="match status" value="1"/>
</dbReference>
<keyword evidence="6" id="KW-0732">Signal</keyword>
<dbReference type="PANTHER" id="PTHR27004:SF142">
    <property type="entry name" value="RECEPTOR LIKE PROTEIN 27"/>
    <property type="match status" value="1"/>
</dbReference>
<dbReference type="InterPro" id="IPR003591">
    <property type="entry name" value="Leu-rich_rpt_typical-subtyp"/>
</dbReference>
<dbReference type="Pfam" id="PF13855">
    <property type="entry name" value="LRR_8"/>
    <property type="match status" value="2"/>
</dbReference>
<comment type="subcellular location">
    <subcellularLocation>
        <location evidence="1">Cell membrane</location>
        <topology evidence="1">Single-pass type I membrane protein</topology>
    </subcellularLocation>
</comment>
<reference evidence="13" key="1">
    <citation type="submission" date="2019-12" db="EMBL/GenBank/DDBJ databases">
        <title>Genome sequencing and annotation of Brassica cretica.</title>
        <authorList>
            <person name="Studholme D.J."/>
            <person name="Sarris P.F."/>
        </authorList>
    </citation>
    <scope>NUCLEOTIDE SEQUENCE</scope>
    <source>
        <strain evidence="13">PFS-102/07</strain>
        <tissue evidence="13">Leaf</tissue>
    </source>
</reference>
<dbReference type="GO" id="GO:0005886">
    <property type="term" value="C:plasma membrane"/>
    <property type="evidence" value="ECO:0007669"/>
    <property type="project" value="UniProtKB-SubCell"/>
</dbReference>
<comment type="caution">
    <text evidence="13">The sequence shown here is derived from an EMBL/GenBank/DDBJ whole genome shotgun (WGS) entry which is preliminary data.</text>
</comment>
<dbReference type="Pfam" id="PF00560">
    <property type="entry name" value="LRR_1"/>
    <property type="match status" value="6"/>
</dbReference>
<evidence type="ECO:0000256" key="8">
    <source>
        <dbReference type="ARBA" id="ARBA00022989"/>
    </source>
</evidence>
<accession>A0A8S9M732</accession>
<organism evidence="13">
    <name type="scientific">Brassica cretica</name>
    <name type="common">Mustard</name>
    <dbReference type="NCBI Taxonomy" id="69181"/>
    <lineage>
        <taxon>Eukaryota</taxon>
        <taxon>Viridiplantae</taxon>
        <taxon>Streptophyta</taxon>
        <taxon>Embryophyta</taxon>
        <taxon>Tracheophyta</taxon>
        <taxon>Spermatophyta</taxon>
        <taxon>Magnoliopsida</taxon>
        <taxon>eudicotyledons</taxon>
        <taxon>Gunneridae</taxon>
        <taxon>Pentapetalae</taxon>
        <taxon>rosids</taxon>
        <taxon>malvids</taxon>
        <taxon>Brassicales</taxon>
        <taxon>Brassicaceae</taxon>
        <taxon>Brassiceae</taxon>
        <taxon>Brassica</taxon>
    </lineage>
</organism>
<dbReference type="Gene3D" id="3.80.10.10">
    <property type="entry name" value="Ribonuclease Inhibitor"/>
    <property type="match status" value="3"/>
</dbReference>
<dbReference type="AlphaFoldDB" id="A0A8S9M732"/>
<evidence type="ECO:0000313" key="13">
    <source>
        <dbReference type="EMBL" id="KAF2615625.1"/>
    </source>
</evidence>
<sequence>VLMINGGLAGCHHHQIQSLLLFKNEFDSRSCNRRDYFNGVQCDNTTGAVTKLHIPSGCLTGILKPNSSLFGFNHLRYLNLSHNNFTSSSLPSEFSNLNRLEVLSLSSNGFTGKVPSSISNLSLLSSLDISQNELTGSFPLVHNLTKLSILNISHNHISGNIPSSLLMMPFLSIVDLTGNHLTGSIDIPNSSFSSKLESLRLGRNEFDARILEPISKYTTLKDFDLFYLNTSYPIDLRIFSSLKLLTNLRLSGNQLLPASLSSRSNIPLNLENLALSGCGISQFPNALKRLQSLELLDISNNQIKGKVPEWLWNLPRLRTVSLASNYLTSFEVNLRKNNLEGSIPDMFHDGASLRTLDVGYNQLTGKLPRSLMNCSSLKFVSLDHNKIKDTFPFWLKALPDLQALTLRSNKFYGPISTPDKGPLAFPKLRILEISDNNFTGSLPPNFFVNWKASSLQMDEGGRIYMGDYNNPYYSYEDTLDLQYKGLFMEQGKVLTSYATIDFSGNKLEGQIPESVGLLKALIALNLSNNLFTGHIPLSLENVTELESLDLSNNRLSGTIPEGLGSLSFLAYISVAHNQLKGEIPQGTQIIGQPKSSFEDNAGLCGLPLEKTCFGTSAPPIQTHKQEDEDEEEGEQVLNWKGVAAGYGLGVLLGLAIAQVIVNIQALGSFRFLRLISQCLSNC</sequence>
<evidence type="ECO:0000256" key="10">
    <source>
        <dbReference type="ARBA" id="ARBA00023170"/>
    </source>
</evidence>
<keyword evidence="5 12" id="KW-0812">Transmembrane</keyword>